<name>A0A4R3NCN8_9BACI</name>
<dbReference type="EMBL" id="SMAN01000001">
    <property type="protein sequence ID" value="TCT26743.1"/>
    <property type="molecule type" value="Genomic_DNA"/>
</dbReference>
<organism evidence="3 4">
    <name type="scientific">Melghiribacillus thermohalophilus</name>
    <dbReference type="NCBI Taxonomy" id="1324956"/>
    <lineage>
        <taxon>Bacteria</taxon>
        <taxon>Bacillati</taxon>
        <taxon>Bacillota</taxon>
        <taxon>Bacilli</taxon>
        <taxon>Bacillales</taxon>
        <taxon>Bacillaceae</taxon>
        <taxon>Melghiribacillus</taxon>
    </lineage>
</organism>
<dbReference type="Pfam" id="PF19610">
    <property type="entry name" value="DUF6115"/>
    <property type="match status" value="1"/>
</dbReference>
<dbReference type="Proteomes" id="UP000294650">
    <property type="component" value="Unassembled WGS sequence"/>
</dbReference>
<comment type="caution">
    <text evidence="3">The sequence shown here is derived from an EMBL/GenBank/DDBJ whole genome shotgun (WGS) entry which is preliminary data.</text>
</comment>
<keyword evidence="4" id="KW-1185">Reference proteome</keyword>
<dbReference type="InterPro" id="IPR046118">
    <property type="entry name" value="DUF6115"/>
</dbReference>
<keyword evidence="2" id="KW-1133">Transmembrane helix</keyword>
<proteinExistence type="predicted"/>
<evidence type="ECO:0000313" key="3">
    <source>
        <dbReference type="EMBL" id="TCT26743.1"/>
    </source>
</evidence>
<feature type="region of interest" description="Disordered" evidence="1">
    <location>
        <begin position="80"/>
        <end position="112"/>
    </location>
</feature>
<sequence length="164" mass="19624">MDTFLVIFSLMLHGITFMFLIYIYRQTQVSSADERQLQKTIREMEDLFQSYLLELKDENEKLIKLLNDKKQKNKRSFEEINNISAETSIQEKSENHPHERTEENKDESRYDPEKLITEDPVQYEQPSYQSMALQLYHQGYSIEEIAQKLNKGKTEIELIVKFYT</sequence>
<feature type="compositionally biased region" description="Basic and acidic residues" evidence="1">
    <location>
        <begin position="89"/>
        <end position="112"/>
    </location>
</feature>
<dbReference type="AlphaFoldDB" id="A0A4R3NCN8"/>
<dbReference type="RefSeq" id="WP_132370046.1">
    <property type="nucleotide sequence ID" value="NZ_SMAN01000001.1"/>
</dbReference>
<evidence type="ECO:0000256" key="2">
    <source>
        <dbReference type="SAM" id="Phobius"/>
    </source>
</evidence>
<feature type="transmembrane region" description="Helical" evidence="2">
    <location>
        <begin position="6"/>
        <end position="24"/>
    </location>
</feature>
<keyword evidence="2" id="KW-0812">Transmembrane</keyword>
<dbReference type="OrthoDB" id="1708317at2"/>
<reference evidence="3 4" key="1">
    <citation type="submission" date="2019-03" db="EMBL/GenBank/DDBJ databases">
        <title>Genomic Encyclopedia of Type Strains, Phase IV (KMG-IV): sequencing the most valuable type-strain genomes for metagenomic binning, comparative biology and taxonomic classification.</title>
        <authorList>
            <person name="Goeker M."/>
        </authorList>
    </citation>
    <scope>NUCLEOTIDE SEQUENCE [LARGE SCALE GENOMIC DNA]</scope>
    <source>
        <strain evidence="3 4">DSM 25894</strain>
    </source>
</reference>
<protein>
    <submittedName>
        <fullName evidence="3">Putative ATPase subunit gpP of terminase</fullName>
    </submittedName>
</protein>
<evidence type="ECO:0000313" key="4">
    <source>
        <dbReference type="Proteomes" id="UP000294650"/>
    </source>
</evidence>
<keyword evidence="2" id="KW-0472">Membrane</keyword>
<accession>A0A4R3NCN8</accession>
<evidence type="ECO:0000256" key="1">
    <source>
        <dbReference type="SAM" id="MobiDB-lite"/>
    </source>
</evidence>
<gene>
    <name evidence="3" type="ORF">EDD68_10196</name>
</gene>